<keyword evidence="4" id="KW-1185">Reference proteome</keyword>
<dbReference type="AlphaFoldDB" id="A0A7X0H8J5"/>
<evidence type="ECO:0008006" key="5">
    <source>
        <dbReference type="Google" id="ProtNLM"/>
    </source>
</evidence>
<dbReference type="RefSeq" id="WP_184677625.1">
    <property type="nucleotide sequence ID" value="NZ_JACHGY010000001.1"/>
</dbReference>
<feature type="chain" id="PRO_5030668277" description="Lipoprotein" evidence="2">
    <location>
        <begin position="23"/>
        <end position="201"/>
    </location>
</feature>
<feature type="region of interest" description="Disordered" evidence="1">
    <location>
        <begin position="24"/>
        <end position="51"/>
    </location>
</feature>
<dbReference type="Gene3D" id="3.40.50.10610">
    <property type="entry name" value="ABC-type transport auxiliary lipoprotein component"/>
    <property type="match status" value="1"/>
</dbReference>
<feature type="compositionally biased region" description="Basic and acidic residues" evidence="1">
    <location>
        <begin position="172"/>
        <end position="184"/>
    </location>
</feature>
<dbReference type="PROSITE" id="PS51257">
    <property type="entry name" value="PROKAR_LIPOPROTEIN"/>
    <property type="match status" value="1"/>
</dbReference>
<name>A0A7X0H8J5_9BACT</name>
<comment type="caution">
    <text evidence="3">The sequence shown here is derived from an EMBL/GenBank/DDBJ whole genome shotgun (WGS) entry which is preliminary data.</text>
</comment>
<evidence type="ECO:0000313" key="3">
    <source>
        <dbReference type="EMBL" id="MBB6430086.1"/>
    </source>
</evidence>
<reference evidence="3 4" key="1">
    <citation type="submission" date="2020-08" db="EMBL/GenBank/DDBJ databases">
        <title>Genomic Encyclopedia of Type Strains, Phase IV (KMG-IV): sequencing the most valuable type-strain genomes for metagenomic binning, comparative biology and taxonomic classification.</title>
        <authorList>
            <person name="Goeker M."/>
        </authorList>
    </citation>
    <scope>NUCLEOTIDE SEQUENCE [LARGE SCALE GENOMIC DNA]</scope>
    <source>
        <strain evidence="3 4">DSM 103725</strain>
    </source>
</reference>
<dbReference type="EMBL" id="JACHGY010000001">
    <property type="protein sequence ID" value="MBB6430086.1"/>
    <property type="molecule type" value="Genomic_DNA"/>
</dbReference>
<evidence type="ECO:0000256" key="1">
    <source>
        <dbReference type="SAM" id="MobiDB-lite"/>
    </source>
</evidence>
<gene>
    <name evidence="3" type="ORF">HNQ40_001892</name>
</gene>
<keyword evidence="2" id="KW-0732">Signal</keyword>
<protein>
    <recommendedName>
        <fullName evidence="5">Lipoprotein</fullName>
    </recommendedName>
</protein>
<sequence length="201" mass="21860">MKDLTKLMALLLCLSATLLACSSDGGGSDDGGSSEKSSDPDDENKGAVEAARAAWPSYTDGDYDDTIDLSAYNVVTIVPFVNLTDNSQDEDAGEEFAEVVEEELADRYSDQFTTIRVSKDPLGQADEVVLRGQVYDYSKSGYSYWTGRSKAKFKAEMSLTNGQTGEVLKSSRIKEDSHSDSRDEMLEEAAEDVAKMIGKSK</sequence>
<feature type="region of interest" description="Disordered" evidence="1">
    <location>
        <begin position="166"/>
        <end position="185"/>
    </location>
</feature>
<evidence type="ECO:0000256" key="2">
    <source>
        <dbReference type="SAM" id="SignalP"/>
    </source>
</evidence>
<feature type="signal peptide" evidence="2">
    <location>
        <begin position="1"/>
        <end position="22"/>
    </location>
</feature>
<dbReference type="Proteomes" id="UP000541810">
    <property type="component" value="Unassembled WGS sequence"/>
</dbReference>
<organism evidence="3 4">
    <name type="scientific">Algisphaera agarilytica</name>
    <dbReference type="NCBI Taxonomy" id="1385975"/>
    <lineage>
        <taxon>Bacteria</taxon>
        <taxon>Pseudomonadati</taxon>
        <taxon>Planctomycetota</taxon>
        <taxon>Phycisphaerae</taxon>
        <taxon>Phycisphaerales</taxon>
        <taxon>Phycisphaeraceae</taxon>
        <taxon>Algisphaera</taxon>
    </lineage>
</organism>
<evidence type="ECO:0000313" key="4">
    <source>
        <dbReference type="Proteomes" id="UP000541810"/>
    </source>
</evidence>
<feature type="compositionally biased region" description="Basic and acidic residues" evidence="1">
    <location>
        <begin position="36"/>
        <end position="46"/>
    </location>
</feature>
<accession>A0A7X0H8J5</accession>
<proteinExistence type="predicted"/>